<dbReference type="OrthoDB" id="6624209at2759"/>
<organism evidence="1 2">
    <name type="scientific">Phytophthora megakarya</name>
    <dbReference type="NCBI Taxonomy" id="4795"/>
    <lineage>
        <taxon>Eukaryota</taxon>
        <taxon>Sar</taxon>
        <taxon>Stramenopiles</taxon>
        <taxon>Oomycota</taxon>
        <taxon>Peronosporomycetes</taxon>
        <taxon>Peronosporales</taxon>
        <taxon>Peronosporaceae</taxon>
        <taxon>Phytophthora</taxon>
    </lineage>
</organism>
<evidence type="ECO:0000313" key="2">
    <source>
        <dbReference type="Proteomes" id="UP000198211"/>
    </source>
</evidence>
<dbReference type="EMBL" id="NBNE01017226">
    <property type="protein sequence ID" value="OWY92833.1"/>
    <property type="molecule type" value="Genomic_DNA"/>
</dbReference>
<keyword evidence="2" id="KW-1185">Reference proteome</keyword>
<name>A0A225UIM8_9STRA</name>
<comment type="caution">
    <text evidence="1">The sequence shown here is derived from an EMBL/GenBank/DDBJ whole genome shotgun (WGS) entry which is preliminary data.</text>
</comment>
<accession>A0A225UIM8</accession>
<dbReference type="AlphaFoldDB" id="A0A225UIM8"/>
<gene>
    <name evidence="1" type="ORF">PHMEG_00037998</name>
</gene>
<dbReference type="Proteomes" id="UP000198211">
    <property type="component" value="Unassembled WGS sequence"/>
</dbReference>
<protein>
    <submittedName>
        <fullName evidence="1">Uncharacterized protein</fullName>
    </submittedName>
</protein>
<proteinExistence type="predicted"/>
<sequence length="137" mass="14902">MKNYHEWMGGVDIHDQLHELAGVSPTQYSADPNSELLMPSSFTAQKLRGEPPADHAGFLTVLPSQLLQTSKADYVEEILSPGSTMLFCGSDQHADELAGVSPTQYSADPNSELLMPSSFTVRPKSYVGSPQQTMQDS</sequence>
<evidence type="ECO:0000313" key="1">
    <source>
        <dbReference type="EMBL" id="OWY92833.1"/>
    </source>
</evidence>
<reference evidence="2" key="1">
    <citation type="submission" date="2017-03" db="EMBL/GenBank/DDBJ databases">
        <title>Phytopthora megakarya and P. palmivora, two closely related causual agents of cacao black pod achieved similar genome size and gene model numbers by different mechanisms.</title>
        <authorList>
            <person name="Ali S."/>
            <person name="Shao J."/>
            <person name="Larry D.J."/>
            <person name="Kronmiller B."/>
            <person name="Shen D."/>
            <person name="Strem M.D."/>
            <person name="Melnick R.L."/>
            <person name="Guiltinan M.J."/>
            <person name="Tyler B.M."/>
            <person name="Meinhardt L.W."/>
            <person name="Bailey B.A."/>
        </authorList>
    </citation>
    <scope>NUCLEOTIDE SEQUENCE [LARGE SCALE GENOMIC DNA]</scope>
    <source>
        <strain evidence="2">zdho120</strain>
    </source>
</reference>